<proteinExistence type="predicted"/>
<evidence type="ECO:0000313" key="2">
    <source>
        <dbReference type="EMBL" id="MXN20851.1"/>
    </source>
</evidence>
<accession>A0A6L7G9Y0</accession>
<sequence>MMSFDPSLSAHLATGVTTTCNAWAIARADGVVLGFTDHDVDLSFDGIDFRAETGLTASALQQGTGVSVDNSEAMGALSDAAISEADIATGRFDGAEVRAWLVNWADVSARQMIFRGTIGEITRAGGAFRAELRGLTERLNQPVGRSYQAPCAAMLGDALCQVDLTDPAFVVTASAASVEEARVFRFAGLTSHEAGWFARGMMHILDGTAAGVTVPVKRDWMEGATRVIELWTPLSVDPGPSPAVRLEAGCDKRLATCRDKFANVLNHQGFPDIPGDDWLMVVPSRSGQSSGGSLR</sequence>
<feature type="domain" description="Bacteriophage phiJL001 Gp84 C-terminal" evidence="1">
    <location>
        <begin position="195"/>
        <end position="277"/>
    </location>
</feature>
<evidence type="ECO:0000259" key="1">
    <source>
        <dbReference type="Pfam" id="PF09356"/>
    </source>
</evidence>
<gene>
    <name evidence="2" type="ORF">GR170_23740</name>
</gene>
<name>A0A6L7G9Y0_9RHOB</name>
<evidence type="ECO:0000313" key="3">
    <source>
        <dbReference type="Proteomes" id="UP000477911"/>
    </source>
</evidence>
<dbReference type="Pfam" id="PF09931">
    <property type="entry name" value="Phage_phiJL001_Gp84_N"/>
    <property type="match status" value="1"/>
</dbReference>
<dbReference type="AlphaFoldDB" id="A0A6L7G9Y0"/>
<protein>
    <submittedName>
        <fullName evidence="2">DUF2163 domain-containing protein</fullName>
    </submittedName>
</protein>
<reference evidence="2 3" key="1">
    <citation type="submission" date="2019-12" db="EMBL/GenBank/DDBJ databases">
        <authorList>
            <person name="Li M."/>
        </authorList>
    </citation>
    <scope>NUCLEOTIDE SEQUENCE [LARGE SCALE GENOMIC DNA]</scope>
    <source>
        <strain evidence="2 3">GBMRC 2024</strain>
    </source>
</reference>
<dbReference type="NCBIfam" id="TIGR02218">
    <property type="entry name" value="phg_TIGR02218"/>
    <property type="match status" value="1"/>
</dbReference>
<dbReference type="Pfam" id="PF09356">
    <property type="entry name" value="Phage_BR0599"/>
    <property type="match status" value="1"/>
</dbReference>
<keyword evidence="3" id="KW-1185">Reference proteome</keyword>
<dbReference type="Proteomes" id="UP000477911">
    <property type="component" value="Unassembled WGS sequence"/>
</dbReference>
<dbReference type="EMBL" id="WUMU01000036">
    <property type="protein sequence ID" value="MXN20851.1"/>
    <property type="molecule type" value="Genomic_DNA"/>
</dbReference>
<comment type="caution">
    <text evidence="2">The sequence shown here is derived from an EMBL/GenBank/DDBJ whole genome shotgun (WGS) entry which is preliminary data.</text>
</comment>
<organism evidence="2 3">
    <name type="scientific">Pseudooceanicola albus</name>
    <dbReference type="NCBI Taxonomy" id="2692189"/>
    <lineage>
        <taxon>Bacteria</taxon>
        <taxon>Pseudomonadati</taxon>
        <taxon>Pseudomonadota</taxon>
        <taxon>Alphaproteobacteria</taxon>
        <taxon>Rhodobacterales</taxon>
        <taxon>Paracoccaceae</taxon>
        <taxon>Pseudooceanicola</taxon>
    </lineage>
</organism>
<dbReference type="InterPro" id="IPR011928">
    <property type="entry name" value="Phage_phiJL001_Gp84"/>
</dbReference>
<dbReference type="InterPro" id="IPR018964">
    <property type="entry name" value="Phage_phiJL001_Gp84_C"/>
</dbReference>